<evidence type="ECO:0000256" key="3">
    <source>
        <dbReference type="ARBA" id="ARBA00022723"/>
    </source>
</evidence>
<evidence type="ECO:0000313" key="9">
    <source>
        <dbReference type="Proteomes" id="UP000019183"/>
    </source>
</evidence>
<proteinExistence type="inferred from homology"/>
<comment type="caution">
    <text evidence="8">The sequence shown here is derived from an EMBL/GenBank/DDBJ whole genome shotgun (WGS) entry which is preliminary data.</text>
</comment>
<dbReference type="Pfam" id="PF07519">
    <property type="entry name" value="Tannase"/>
    <property type="match status" value="1"/>
</dbReference>
<sequence>MRDFPLNQQNFDAVAQLAPLYNAANTNLHAYQQRGGKLILWHGLADDSVSPAFSIAYYRGVEAEMGHAATDTFLRLFLLPGVAHCGNGEGYDQIDLLTPLMRWTEEGIAPQEIMAGKRATAAADLPPMTEKPDAQTQFHGVQKVSQPYADAAPAVIATRPVYPFPAIARYNGRGDVNDGENYHAEQTTAFGHLQLAKPASDYIGPDNQKKLSGSPRHTHCSINPRAPHWGALRYGIGRNYA</sequence>
<keyword evidence="7" id="KW-1015">Disulfide bond</keyword>
<evidence type="ECO:0000256" key="1">
    <source>
        <dbReference type="ARBA" id="ARBA00006249"/>
    </source>
</evidence>
<dbReference type="InterPro" id="IPR029058">
    <property type="entry name" value="AB_hydrolase_fold"/>
</dbReference>
<dbReference type="eggNOG" id="COG1506">
    <property type="taxonomic scope" value="Bacteria"/>
</dbReference>
<keyword evidence="5" id="KW-0378">Hydrolase</keyword>
<dbReference type="PANTHER" id="PTHR33938:SF15">
    <property type="entry name" value="FERULOYL ESTERASE B-RELATED"/>
    <property type="match status" value="1"/>
</dbReference>
<dbReference type="AlphaFoldDB" id="W1DNK9"/>
<keyword evidence="6" id="KW-0106">Calcium</keyword>
<dbReference type="GO" id="GO:0046872">
    <property type="term" value="F:metal ion binding"/>
    <property type="evidence" value="ECO:0007669"/>
    <property type="project" value="UniProtKB-KW"/>
</dbReference>
<dbReference type="GO" id="GO:0052689">
    <property type="term" value="F:carboxylic ester hydrolase activity"/>
    <property type="evidence" value="ECO:0007669"/>
    <property type="project" value="UniProtKB-KW"/>
</dbReference>
<dbReference type="PANTHER" id="PTHR33938">
    <property type="entry name" value="FERULOYL ESTERASE B-RELATED"/>
    <property type="match status" value="1"/>
</dbReference>
<dbReference type="InterPro" id="IPR011118">
    <property type="entry name" value="Tannase/feruloyl_esterase"/>
</dbReference>
<keyword evidence="4" id="KW-0732">Signal</keyword>
<organism evidence="8 9">
    <name type="scientific">Klebsiella pneumoniae IS43</name>
    <dbReference type="NCBI Taxonomy" id="1432552"/>
    <lineage>
        <taxon>Bacteria</taxon>
        <taxon>Pseudomonadati</taxon>
        <taxon>Pseudomonadota</taxon>
        <taxon>Gammaproteobacteria</taxon>
        <taxon>Enterobacterales</taxon>
        <taxon>Enterobacteriaceae</taxon>
        <taxon>Klebsiella/Raoultella group</taxon>
        <taxon>Klebsiella</taxon>
        <taxon>Klebsiella pneumoniae complex</taxon>
    </lineage>
</organism>
<protein>
    <submittedName>
        <fullName evidence="8">Tannase</fullName>
    </submittedName>
</protein>
<evidence type="ECO:0000256" key="2">
    <source>
        <dbReference type="ARBA" id="ARBA00022487"/>
    </source>
</evidence>
<evidence type="ECO:0000256" key="6">
    <source>
        <dbReference type="ARBA" id="ARBA00022837"/>
    </source>
</evidence>
<dbReference type="Proteomes" id="UP000019183">
    <property type="component" value="Unassembled WGS sequence"/>
</dbReference>
<evidence type="ECO:0000256" key="7">
    <source>
        <dbReference type="ARBA" id="ARBA00023157"/>
    </source>
</evidence>
<name>W1DNK9_KLEPN</name>
<evidence type="ECO:0000313" key="8">
    <source>
        <dbReference type="EMBL" id="CDL10300.1"/>
    </source>
</evidence>
<dbReference type="EMBL" id="CBWK010000469">
    <property type="protein sequence ID" value="CDL10300.1"/>
    <property type="molecule type" value="Genomic_DNA"/>
</dbReference>
<reference evidence="8" key="1">
    <citation type="submission" date="2013-10" db="EMBL/GenBank/DDBJ databases">
        <title>Antibiotic resistance diversity of beta-lactamase producers in the General Hospital Vienna.</title>
        <authorList>
            <person name="Barisic I."/>
            <person name="Mitteregger D."/>
            <person name="Hirschl A.M."/>
            <person name="Noehammer C."/>
            <person name="Wiesinger-Mayr H."/>
        </authorList>
    </citation>
    <scope>NUCLEOTIDE SEQUENCE [LARGE SCALE GENOMIC DNA]</scope>
    <source>
        <strain evidence="8">IS43</strain>
    </source>
</reference>
<keyword evidence="2" id="KW-0719">Serine esterase</keyword>
<accession>W1DNK9</accession>
<dbReference type="SUPFAM" id="SSF53474">
    <property type="entry name" value="alpha/beta-Hydrolases"/>
    <property type="match status" value="1"/>
</dbReference>
<comment type="similarity">
    <text evidence="1">Belongs to the tannase family.</text>
</comment>
<keyword evidence="3" id="KW-0479">Metal-binding</keyword>
<evidence type="ECO:0000256" key="5">
    <source>
        <dbReference type="ARBA" id="ARBA00022801"/>
    </source>
</evidence>
<evidence type="ECO:0000256" key="4">
    <source>
        <dbReference type="ARBA" id="ARBA00022729"/>
    </source>
</evidence>
<keyword evidence="9" id="KW-1185">Reference proteome</keyword>